<dbReference type="EMBL" id="JASPKY010000360">
    <property type="protein sequence ID" value="KAK9703979.1"/>
    <property type="molecule type" value="Genomic_DNA"/>
</dbReference>
<accession>A0AAW1JKZ8</accession>
<dbReference type="PANTHER" id="PTHR19303:SF74">
    <property type="entry name" value="POGO TRANSPOSABLE ELEMENT WITH KRAB DOMAIN"/>
    <property type="match status" value="1"/>
</dbReference>
<keyword evidence="2" id="KW-0540">Nuclease</keyword>
<name>A0AAW1JKZ8_POPJA</name>
<dbReference type="AlphaFoldDB" id="A0AAW1JKZ8"/>
<dbReference type="GO" id="GO:0003677">
    <property type="term" value="F:DNA binding"/>
    <property type="evidence" value="ECO:0007669"/>
    <property type="project" value="TreeGrafter"/>
</dbReference>
<feature type="domain" description="DDE-1" evidence="1">
    <location>
        <begin position="89"/>
        <end position="222"/>
    </location>
</feature>
<sequence>MKRNSSLTLKKPEHLQKTRKTARDPFIVYDFYDKLNTLFVQHNVMEDSKAAFIFNCDESGLSSDPSRLRGIGETGKPLCRISGGSGRETTSVLLCISANGSFLPPLIVFKGKTGVQARWTSENCYPGTQYATSTNGWMEEPQFYNWFKDVFILYVKNLREANNLPTQTGILIFDGHSSHSSIRIIEEALTNRIQLVRLPSHLTDRIQPLDKCVFGPLKIKWDKLLVNFGKTQIGQGSCRLTREKFGEFLGLTLFWQNSNWSRILSPNKRKIR</sequence>
<evidence type="ECO:0000259" key="1">
    <source>
        <dbReference type="Pfam" id="PF03184"/>
    </source>
</evidence>
<gene>
    <name evidence="2" type="ORF">QE152_g28987</name>
</gene>
<dbReference type="GO" id="GO:0005634">
    <property type="term" value="C:nucleus"/>
    <property type="evidence" value="ECO:0007669"/>
    <property type="project" value="TreeGrafter"/>
</dbReference>
<dbReference type="InterPro" id="IPR004875">
    <property type="entry name" value="DDE_SF_endonuclease_dom"/>
</dbReference>
<dbReference type="GO" id="GO:0004519">
    <property type="term" value="F:endonuclease activity"/>
    <property type="evidence" value="ECO:0007669"/>
    <property type="project" value="UniProtKB-KW"/>
</dbReference>
<dbReference type="Proteomes" id="UP001458880">
    <property type="component" value="Unassembled WGS sequence"/>
</dbReference>
<dbReference type="InterPro" id="IPR050863">
    <property type="entry name" value="CenT-Element_Derived"/>
</dbReference>
<evidence type="ECO:0000313" key="3">
    <source>
        <dbReference type="Proteomes" id="UP001458880"/>
    </source>
</evidence>
<proteinExistence type="predicted"/>
<dbReference type="Pfam" id="PF03184">
    <property type="entry name" value="DDE_1"/>
    <property type="match status" value="1"/>
</dbReference>
<evidence type="ECO:0000313" key="2">
    <source>
        <dbReference type="EMBL" id="KAK9703979.1"/>
    </source>
</evidence>
<protein>
    <submittedName>
        <fullName evidence="2">DDE superfamily endonuclease</fullName>
    </submittedName>
</protein>
<keyword evidence="2" id="KW-0378">Hydrolase</keyword>
<reference evidence="2 3" key="1">
    <citation type="journal article" date="2024" name="BMC Genomics">
        <title>De novo assembly and annotation of Popillia japonica's genome with initial clues to its potential as an invasive pest.</title>
        <authorList>
            <person name="Cucini C."/>
            <person name="Boschi S."/>
            <person name="Funari R."/>
            <person name="Cardaioli E."/>
            <person name="Iannotti N."/>
            <person name="Marturano G."/>
            <person name="Paoli F."/>
            <person name="Bruttini M."/>
            <person name="Carapelli A."/>
            <person name="Frati F."/>
            <person name="Nardi F."/>
        </authorList>
    </citation>
    <scope>NUCLEOTIDE SEQUENCE [LARGE SCALE GENOMIC DNA]</scope>
    <source>
        <strain evidence="2">DMR45628</strain>
    </source>
</reference>
<organism evidence="2 3">
    <name type="scientific">Popillia japonica</name>
    <name type="common">Japanese beetle</name>
    <dbReference type="NCBI Taxonomy" id="7064"/>
    <lineage>
        <taxon>Eukaryota</taxon>
        <taxon>Metazoa</taxon>
        <taxon>Ecdysozoa</taxon>
        <taxon>Arthropoda</taxon>
        <taxon>Hexapoda</taxon>
        <taxon>Insecta</taxon>
        <taxon>Pterygota</taxon>
        <taxon>Neoptera</taxon>
        <taxon>Endopterygota</taxon>
        <taxon>Coleoptera</taxon>
        <taxon>Polyphaga</taxon>
        <taxon>Scarabaeiformia</taxon>
        <taxon>Scarabaeidae</taxon>
        <taxon>Rutelinae</taxon>
        <taxon>Popillia</taxon>
    </lineage>
</organism>
<keyword evidence="3" id="KW-1185">Reference proteome</keyword>
<dbReference type="PANTHER" id="PTHR19303">
    <property type="entry name" value="TRANSPOSON"/>
    <property type="match status" value="1"/>
</dbReference>
<comment type="caution">
    <text evidence="2">The sequence shown here is derived from an EMBL/GenBank/DDBJ whole genome shotgun (WGS) entry which is preliminary data.</text>
</comment>
<keyword evidence="2" id="KW-0255">Endonuclease</keyword>